<reference evidence="1" key="2">
    <citation type="submission" date="2012-12" db="EMBL/GenBank/DDBJ databases">
        <authorList>
            <consortium name="WormBase Consortium"/>
            <person name="Ghedin E."/>
            <person name="Paulini M."/>
        </authorList>
    </citation>
    <scope>NUCLEOTIDE SEQUENCE</scope>
    <source>
        <strain evidence="1">FR3</strain>
    </source>
</reference>
<sequence length="134" mass="15470">MQKLALTLHSRTVLPFIAYEWVSERPPLFFHYTVDTLHKLFVAAQLRIDANSRAAYACNLTTYIKPSYHKHYPSRCRQQVPVIPRCPSTMHFANGTNTRCANLNFTGNIFEMLISKFDFHDLLDCTVRCEGVCI</sequence>
<evidence type="ECO:0000313" key="1">
    <source>
        <dbReference type="EMBL" id="CDQ02748.1"/>
    </source>
</evidence>
<name>A0A1I9G3S0_BRUMA</name>
<gene>
    <name evidence="1" type="primary">Bm12949</name>
    <name evidence="1" type="ORF">BM_Bm12949</name>
</gene>
<accession>A0A1I9G3S0</accession>
<dbReference type="EMBL" id="LN857024">
    <property type="protein sequence ID" value="CDQ02748.1"/>
    <property type="molecule type" value="Genomic_DNA"/>
</dbReference>
<reference evidence="1" key="1">
    <citation type="journal article" date="2007" name="Science">
        <title>Draft genome of the filarial nematode parasite Brugia malayi.</title>
        <authorList>
            <person name="Ghedin E."/>
            <person name="Wang S."/>
            <person name="Spiro D."/>
            <person name="Caler E."/>
            <person name="Zhao Q."/>
            <person name="Crabtree J."/>
            <person name="Allen J.E."/>
            <person name="Delcher A.L."/>
            <person name="Guiliano D.B."/>
            <person name="Miranda-Saavedra D."/>
            <person name="Angiuoli S.V."/>
            <person name="Creasy T."/>
            <person name="Amedeo P."/>
            <person name="Haas B."/>
            <person name="El-Sayed N.M."/>
            <person name="Wortman J.R."/>
            <person name="Feldblyum T."/>
            <person name="Tallon L."/>
            <person name="Schatz M."/>
            <person name="Shumway M."/>
            <person name="Koo H."/>
            <person name="Salzberg S.L."/>
            <person name="Schobel S."/>
            <person name="Pertea M."/>
            <person name="Pop M."/>
            <person name="White O."/>
            <person name="Barton G.J."/>
            <person name="Carlow C.K."/>
            <person name="Crawford M.J."/>
            <person name="Daub J."/>
            <person name="Dimmic M.W."/>
            <person name="Estes C.F."/>
            <person name="Foster J.M."/>
            <person name="Ganatra M."/>
            <person name="Gregory W.F."/>
            <person name="Johnson N.M."/>
            <person name="Jin J."/>
            <person name="Komuniecki R."/>
            <person name="Korf I."/>
            <person name="Kumar S."/>
            <person name="Laney S."/>
            <person name="Li B.W."/>
            <person name="Li W."/>
            <person name="Lindblom T.H."/>
            <person name="Lustigman S."/>
            <person name="Ma D."/>
            <person name="Maina C.V."/>
            <person name="Martin D.M."/>
            <person name="McCarter J.P."/>
            <person name="McReynolds L."/>
            <person name="Mitreva M."/>
            <person name="Nutman T.B."/>
            <person name="Parkinson J."/>
            <person name="Peregrin-Alvarez J.M."/>
            <person name="Poole C."/>
            <person name="Ren Q."/>
            <person name="Saunders L."/>
            <person name="Sluder A.E."/>
            <person name="Smith K."/>
            <person name="Stanke M."/>
            <person name="Unnasch T.R."/>
            <person name="Ware J."/>
            <person name="Wei A.D."/>
            <person name="Weil G."/>
            <person name="Williams D.J."/>
            <person name="Zhang Y."/>
            <person name="Williams S.A."/>
            <person name="Fraser-Liggett C."/>
            <person name="Slatko B."/>
            <person name="Blaxter M.L."/>
            <person name="Scott A.L."/>
        </authorList>
    </citation>
    <scope>NUCLEOTIDE SEQUENCE</scope>
    <source>
        <strain evidence="1">FR3</strain>
    </source>
</reference>
<protein>
    <submittedName>
        <fullName evidence="1">Bm12949</fullName>
    </submittedName>
</protein>
<organism evidence="1">
    <name type="scientific">Brugia malayi</name>
    <name type="common">Filarial nematode worm</name>
    <dbReference type="NCBI Taxonomy" id="6279"/>
    <lineage>
        <taxon>Eukaryota</taxon>
        <taxon>Metazoa</taxon>
        <taxon>Ecdysozoa</taxon>
        <taxon>Nematoda</taxon>
        <taxon>Chromadorea</taxon>
        <taxon>Rhabditida</taxon>
        <taxon>Spirurina</taxon>
        <taxon>Spiruromorpha</taxon>
        <taxon>Filarioidea</taxon>
        <taxon>Onchocercidae</taxon>
        <taxon>Brugia</taxon>
    </lineage>
</organism>
<dbReference type="AlphaFoldDB" id="A0A1I9G3S0"/>
<proteinExistence type="predicted"/>